<dbReference type="Proteomes" id="UP001189122">
    <property type="component" value="Unassembled WGS sequence"/>
</dbReference>
<proteinExistence type="predicted"/>
<keyword evidence="3" id="KW-1185">Reference proteome</keyword>
<feature type="compositionally biased region" description="Basic and acidic residues" evidence="1">
    <location>
        <begin position="53"/>
        <end position="68"/>
    </location>
</feature>
<feature type="region of interest" description="Disordered" evidence="1">
    <location>
        <begin position="29"/>
        <end position="75"/>
    </location>
</feature>
<evidence type="ECO:0000313" key="3">
    <source>
        <dbReference type="Proteomes" id="UP001189122"/>
    </source>
</evidence>
<evidence type="ECO:0000313" key="2">
    <source>
        <dbReference type="EMBL" id="CAA2628716.1"/>
    </source>
</evidence>
<feature type="compositionally biased region" description="Basic and acidic residues" evidence="1">
    <location>
        <begin position="32"/>
        <end position="41"/>
    </location>
</feature>
<dbReference type="AlphaFoldDB" id="A0A7I8JEK7"/>
<gene>
    <name evidence="2" type="ORF">SI7747_11014357</name>
</gene>
<protein>
    <submittedName>
        <fullName evidence="2">Uncharacterized protein</fullName>
    </submittedName>
</protein>
<dbReference type="EMBL" id="LR743598">
    <property type="protein sequence ID" value="CAA2628716.1"/>
    <property type="molecule type" value="Genomic_DNA"/>
</dbReference>
<organism evidence="2">
    <name type="scientific">Spirodela intermedia</name>
    <name type="common">Intermediate duckweed</name>
    <dbReference type="NCBI Taxonomy" id="51605"/>
    <lineage>
        <taxon>Eukaryota</taxon>
        <taxon>Viridiplantae</taxon>
        <taxon>Streptophyta</taxon>
        <taxon>Embryophyta</taxon>
        <taxon>Tracheophyta</taxon>
        <taxon>Spermatophyta</taxon>
        <taxon>Magnoliopsida</taxon>
        <taxon>Liliopsida</taxon>
        <taxon>Araceae</taxon>
        <taxon>Lemnoideae</taxon>
        <taxon>Spirodela</taxon>
    </lineage>
</organism>
<evidence type="ECO:0000256" key="1">
    <source>
        <dbReference type="SAM" id="MobiDB-lite"/>
    </source>
</evidence>
<accession>A0A7I8JEK7</accession>
<sequence>MSGGGGGDPVLLGSQGLLLLFPQELLHVPQPRSHDAGDENWRSVGEGRAGRKKTAEEEVRESGHERYSRSGSRGWGDHLRQFRSYLCQPQFLQPNPPHT</sequence>
<dbReference type="EMBL" id="CACRZD030000011">
    <property type="protein sequence ID" value="CAA6667963.1"/>
    <property type="molecule type" value="Genomic_DNA"/>
</dbReference>
<reference evidence="2 3" key="1">
    <citation type="submission" date="2019-12" db="EMBL/GenBank/DDBJ databases">
        <authorList>
            <person name="Scholz U."/>
            <person name="Mascher M."/>
            <person name="Fiebig A."/>
        </authorList>
    </citation>
    <scope>NUCLEOTIDE SEQUENCE</scope>
</reference>
<name>A0A7I8JEK7_SPIIN</name>